<protein>
    <submittedName>
        <fullName evidence="1">Uncharacterized protein</fullName>
    </submittedName>
</protein>
<accession>A0A3P5W7K6</accession>
<evidence type="ECO:0000313" key="1">
    <source>
        <dbReference type="EMBL" id="VDC19342.1"/>
    </source>
</evidence>
<evidence type="ECO:0000313" key="2">
    <source>
        <dbReference type="Proteomes" id="UP000270468"/>
    </source>
</evidence>
<dbReference type="RefSeq" id="WP_124068729.1">
    <property type="nucleotide sequence ID" value="NZ_CBCRXF010000003.1"/>
</dbReference>
<name>A0A3P5W7K6_9BACL</name>
<organism evidence="1 2">
    <name type="scientific">Filibacter tadaridae</name>
    <dbReference type="NCBI Taxonomy" id="2483811"/>
    <lineage>
        <taxon>Bacteria</taxon>
        <taxon>Bacillati</taxon>
        <taxon>Bacillota</taxon>
        <taxon>Bacilli</taxon>
        <taxon>Bacillales</taxon>
        <taxon>Caryophanaceae</taxon>
        <taxon>Filibacter</taxon>
    </lineage>
</organism>
<dbReference type="OrthoDB" id="2444888at2"/>
<proteinExistence type="predicted"/>
<keyword evidence="2" id="KW-1185">Reference proteome</keyword>
<reference evidence="1 2" key="1">
    <citation type="submission" date="2018-11" db="EMBL/GenBank/DDBJ databases">
        <authorList>
            <person name="Criscuolo A."/>
        </authorList>
    </citation>
    <scope>NUCLEOTIDE SEQUENCE [LARGE SCALE GENOMIC DNA]</scope>
    <source>
        <strain evidence="1">ATB-66</strain>
    </source>
</reference>
<dbReference type="SUPFAM" id="SSF53756">
    <property type="entry name" value="UDP-Glycosyltransferase/glycogen phosphorylase"/>
    <property type="match status" value="1"/>
</dbReference>
<dbReference type="Gene3D" id="3.40.50.2000">
    <property type="entry name" value="Glycogen Phosphorylase B"/>
    <property type="match status" value="1"/>
</dbReference>
<dbReference type="AlphaFoldDB" id="A0A3P5W7K6"/>
<sequence length="354" mass="39311">MIPIDGQEKKTVAIHISRADEKGTYPERRAAMIANTLKEEVTIQFICGENSPPAPEGFESVTAVGNRAFLNALSVMKPDLLIRDSGSTIREEVEKVRTIVPSIIHFDDFGDGGNSADLVFQTLYADSNDSVPEHYVVGTESFIADDLMVPFEKIGLRKEQSNYIPHLVISFGDEDIGNLSYRALRHMMQLQIPLKVTVLIGERYPHDSSALQMMALGRRNTFIKLPPYNFAEVCSTADIILCASGYMPYEVAVMGIPCVVLAQNDFEVGLAFPKEQHGFIHLGLGRKVKQSSLLNAIMEPLLHEPLRKKAIARQTALGLGDGKDAVCEAIRYYLEYPKRSVDNLTRKATSNMLH</sequence>
<dbReference type="Proteomes" id="UP000270468">
    <property type="component" value="Unassembled WGS sequence"/>
</dbReference>
<dbReference type="EMBL" id="UXAV01000017">
    <property type="protein sequence ID" value="VDC19342.1"/>
    <property type="molecule type" value="Genomic_DNA"/>
</dbReference>
<gene>
    <name evidence="1" type="ORF">FILTAD_00279</name>
</gene>